<gene>
    <name evidence="2" type="ORF">AOC03_09530</name>
</gene>
<dbReference type="EMBL" id="CP012678">
    <property type="protein sequence ID" value="ALF60246.1"/>
    <property type="molecule type" value="Genomic_DNA"/>
</dbReference>
<evidence type="ECO:0000313" key="3">
    <source>
        <dbReference type="Proteomes" id="UP000059847"/>
    </source>
</evidence>
<dbReference type="KEGG" id="pur:AOC03_09530"/>
<proteinExistence type="predicted"/>
<feature type="signal peptide" evidence="1">
    <location>
        <begin position="1"/>
        <end position="27"/>
    </location>
</feature>
<evidence type="ECO:0000256" key="1">
    <source>
        <dbReference type="SAM" id="SignalP"/>
    </source>
</evidence>
<sequence length="140" mass="15259">MKALFKLVGSTGLVVVMLGAGTVTAQAATQTGDTQYSDDCGAKELRMNKGRYDVSRAGAVKGNNYCEYYFYAKKGQRVSATIVGSADLYPILYGTNSTDLSTQTVTLNKTGKHIIRVLQPRNQARASNMSKPYYLTLKIK</sequence>
<dbReference type="AlphaFoldDB" id="A0A0M4T8M2"/>
<keyword evidence="1" id="KW-0732">Signal</keyword>
<evidence type="ECO:0000313" key="2">
    <source>
        <dbReference type="EMBL" id="ALF60246.1"/>
    </source>
</evidence>
<evidence type="ECO:0008006" key="4">
    <source>
        <dbReference type="Google" id="ProtNLM"/>
    </source>
</evidence>
<dbReference type="Proteomes" id="UP000059847">
    <property type="component" value="Chromosome"/>
</dbReference>
<dbReference type="RefSeq" id="WP_062535444.1">
    <property type="nucleotide sequence ID" value="NZ_CP012678.1"/>
</dbReference>
<organism evidence="2 3">
    <name type="scientific">Psychrobacter urativorans</name>
    <dbReference type="NCBI Taxonomy" id="45610"/>
    <lineage>
        <taxon>Bacteria</taxon>
        <taxon>Pseudomonadati</taxon>
        <taxon>Pseudomonadota</taxon>
        <taxon>Gammaproteobacteria</taxon>
        <taxon>Moraxellales</taxon>
        <taxon>Moraxellaceae</taxon>
        <taxon>Psychrobacter</taxon>
    </lineage>
</organism>
<accession>A0A0M4T8M2</accession>
<feature type="chain" id="PRO_5005802335" description="DNA breaking-rejoining protein" evidence="1">
    <location>
        <begin position="28"/>
        <end position="140"/>
    </location>
</feature>
<name>A0A0M4T8M2_9GAMM</name>
<keyword evidence="3" id="KW-1185">Reference proteome</keyword>
<dbReference type="OrthoDB" id="8682638at2"/>
<dbReference type="Gene3D" id="2.60.120.380">
    <property type="match status" value="1"/>
</dbReference>
<protein>
    <recommendedName>
        <fullName evidence="4">DNA breaking-rejoining protein</fullName>
    </recommendedName>
</protein>
<reference evidence="2 3" key="1">
    <citation type="submission" date="2015-09" db="EMBL/GenBank/DDBJ databases">
        <title>Complete genome of Psychrobacter urativorans R10.10B.</title>
        <authorList>
            <person name="See-Too W.S."/>
            <person name="Chan K.G."/>
        </authorList>
    </citation>
    <scope>NUCLEOTIDE SEQUENCE [LARGE SCALE GENOMIC DNA]</scope>
    <source>
        <strain evidence="2 3">R10.10B</strain>
    </source>
</reference>